<name>A0A1I9LQ59_ARATH</name>
<dbReference type="EMBL" id="CP002686">
    <property type="protein sequence ID" value="ANM64717.1"/>
    <property type="molecule type" value="Genomic_DNA"/>
</dbReference>
<organism evidence="3 4">
    <name type="scientific">Arabidopsis thaliana</name>
    <name type="common">Mouse-ear cress</name>
    <dbReference type="NCBI Taxonomy" id="3702"/>
    <lineage>
        <taxon>Eukaryota</taxon>
        <taxon>Viridiplantae</taxon>
        <taxon>Streptophyta</taxon>
        <taxon>Embryophyta</taxon>
        <taxon>Tracheophyta</taxon>
        <taxon>Spermatophyta</taxon>
        <taxon>Magnoliopsida</taxon>
        <taxon>eudicotyledons</taxon>
        <taxon>Gunneridae</taxon>
        <taxon>Pentapetalae</taxon>
        <taxon>rosids</taxon>
        <taxon>malvids</taxon>
        <taxon>Brassicales</taxon>
        <taxon>Brassicaceae</taxon>
        <taxon>Camelineae</taxon>
        <taxon>Arabidopsis</taxon>
    </lineage>
</organism>
<feature type="region of interest" description="Disordered" evidence="1">
    <location>
        <begin position="77"/>
        <end position="114"/>
    </location>
</feature>
<evidence type="ECO:0000256" key="1">
    <source>
        <dbReference type="SAM" id="MobiDB-lite"/>
    </source>
</evidence>
<dbReference type="Proteomes" id="UP000006548">
    <property type="component" value="Chromosome 3"/>
</dbReference>
<dbReference type="GeneID" id="28719321"/>
<feature type="compositionally biased region" description="Basic and acidic residues" evidence="1">
    <location>
        <begin position="100"/>
        <end position="114"/>
    </location>
</feature>
<evidence type="ECO:0000313" key="4">
    <source>
        <dbReference type="Proteomes" id="UP000006548"/>
    </source>
</evidence>
<dbReference type="Araport" id="AT3G26237"/>
<reference evidence="3 4" key="1">
    <citation type="journal article" date="2000" name="Nature">
        <title>Sequence and analysis of chromosome 3 of the plant Arabidopsis thaliana.</title>
        <authorList>
            <consortium name="European Union Chromosome 3 Arabidopsis Sequencing Consortium"/>
            <consortium name="Institute for Genomic Research"/>
            <consortium name="Kazusa DNA Research Institute"/>
            <person name="Salanoubat M."/>
            <person name="Lemcke K."/>
            <person name="Rieger M."/>
            <person name="Ansorge W."/>
            <person name="Unseld M."/>
            <person name="Fartmann B."/>
            <person name="Valle G."/>
            <person name="Blocker H."/>
            <person name="Perez-Alonso M."/>
            <person name="Obermaier B."/>
            <person name="Delseny M."/>
            <person name="Boutry M."/>
            <person name="Grivell L.A."/>
            <person name="Mache R."/>
            <person name="Puigdomenech P."/>
            <person name="De Simone V."/>
            <person name="Choisne N."/>
            <person name="Artiguenave F."/>
            <person name="Robert C."/>
            <person name="Brottier P."/>
            <person name="Wincker P."/>
            <person name="Cattolico L."/>
            <person name="Weissenbach J."/>
            <person name="Saurin W."/>
            <person name="Quetier F."/>
            <person name="Schafer M."/>
            <person name="Muller-Auer S."/>
            <person name="Gabel C."/>
            <person name="Fuchs M."/>
            <person name="Benes V."/>
            <person name="Wurmbach E."/>
            <person name="Drzonek H."/>
            <person name="Erfle H."/>
            <person name="Jordan N."/>
            <person name="Bangert S."/>
            <person name="Wiedelmann R."/>
            <person name="Kranz H."/>
            <person name="Voss H."/>
            <person name="Holland R."/>
            <person name="Brandt P."/>
            <person name="Nyakatura G."/>
            <person name="Vezzi A."/>
            <person name="D'Angelo M."/>
            <person name="Pallavicini A."/>
            <person name="Toppo S."/>
            <person name="Simionati B."/>
            <person name="Conrad A."/>
            <person name="Hornischer K."/>
            <person name="Kauer G."/>
            <person name="Lohnert T.H."/>
            <person name="Nordsiek G."/>
            <person name="Reichelt J."/>
            <person name="Scharfe M."/>
            <person name="Schon O."/>
            <person name="Bargues M."/>
            <person name="Terol J."/>
            <person name="Climent J."/>
            <person name="Navarro P."/>
            <person name="Collado C."/>
            <person name="Perez-Perez A."/>
            <person name="Ottenwalder B."/>
            <person name="Duchemin D."/>
            <person name="Cooke R."/>
            <person name="Laudie M."/>
            <person name="Berger-Llauro C."/>
            <person name="Purnelle B."/>
            <person name="Masuy D."/>
            <person name="de Haan M."/>
            <person name="Maarse A.C."/>
            <person name="Alcaraz J.P."/>
            <person name="Cottet A."/>
            <person name="Casacuberta E."/>
            <person name="Monfort A."/>
            <person name="Argiriou A."/>
            <person name="flores M."/>
            <person name="Liguori R."/>
            <person name="Vitale D."/>
            <person name="Mannhaupt G."/>
            <person name="Haase D."/>
            <person name="Schoof H."/>
            <person name="Rudd S."/>
            <person name="Zaccaria P."/>
            <person name="Mewes H.W."/>
            <person name="Mayer K.F."/>
            <person name="Kaul S."/>
            <person name="Town C.D."/>
            <person name="Koo H.L."/>
            <person name="Tallon L.J."/>
            <person name="Jenkins J."/>
            <person name="Rooney T."/>
            <person name="Rizzo M."/>
            <person name="Walts A."/>
            <person name="Utterback T."/>
            <person name="Fujii C.Y."/>
            <person name="Shea T.P."/>
            <person name="Creasy T.H."/>
            <person name="Haas B."/>
            <person name="Maiti R."/>
            <person name="Wu D."/>
            <person name="Peterson J."/>
            <person name="Van Aken S."/>
            <person name="Pai G."/>
            <person name="Militscher J."/>
            <person name="Sellers P."/>
            <person name="Gill J.E."/>
            <person name="Feldblyum T.V."/>
            <person name="Preuss D."/>
            <person name="Lin X."/>
            <person name="Nierman W.C."/>
            <person name="Salzberg S.L."/>
            <person name="White O."/>
            <person name="Venter J.C."/>
            <person name="Fraser C.M."/>
            <person name="Kaneko T."/>
            <person name="Nakamura Y."/>
            <person name="Sato S."/>
            <person name="Kato T."/>
            <person name="Asamizu E."/>
            <person name="Sasamoto S."/>
            <person name="Kimura T."/>
            <person name="Idesawa K."/>
            <person name="Kawashima K."/>
            <person name="Kishida Y."/>
            <person name="Kiyokawa C."/>
            <person name="Kohara M."/>
            <person name="Matsumoto M."/>
            <person name="Matsuno A."/>
            <person name="Muraki A."/>
            <person name="Nakayama S."/>
            <person name="Nakazaki N."/>
            <person name="Shinpo S."/>
            <person name="Takeuchi C."/>
            <person name="Wada T."/>
            <person name="Watanabe A."/>
            <person name="Yamada M."/>
            <person name="Yasuda M."/>
            <person name="Tabata S."/>
        </authorList>
    </citation>
    <scope>NUCLEOTIDE SEQUENCE [LARGE SCALE GENOMIC DNA]</scope>
    <source>
        <strain evidence="4">cv. Columbia</strain>
    </source>
</reference>
<dbReference type="ExpressionAtlas" id="A0A1I9LQ59">
    <property type="expression patterns" value="baseline"/>
</dbReference>
<keyword evidence="4" id="KW-1185">Reference proteome</keyword>
<dbReference type="RefSeq" id="NP_001326727.1">
    <property type="nucleotide sequence ID" value="NM_001338794.1"/>
</dbReference>
<dbReference type="TAIR" id="AT3G26237"/>
<sequence length="114" mass="12873">MARKNKEIYMKWKDIKLILTPAECTILKYYLNLASSFILSKSILPGAQSYPQSLTVTSQRNLLYLIAISERKELSIRANSPASNPGKKPSSRVVGIQYTEQKKDAPESKNKNIL</sequence>
<accession>A0A1I9LQ59</accession>
<dbReference type="KEGG" id="ath:AT3G26237"/>
<gene>
    <name evidence="2 3" type="ordered locus">At3g26237</name>
</gene>
<proteinExistence type="predicted"/>
<dbReference type="InParanoid" id="A0A1I9LQ59"/>
<evidence type="ECO:0000313" key="3">
    <source>
        <dbReference type="EMBL" id="ANM64717.1"/>
    </source>
</evidence>
<evidence type="ECO:0000313" key="2">
    <source>
        <dbReference type="Araport" id="AT3G26237"/>
    </source>
</evidence>
<protein>
    <submittedName>
        <fullName evidence="3">Uncharacterized protein</fullName>
    </submittedName>
</protein>
<dbReference type="AlphaFoldDB" id="A0A1I9LQ59"/>
<reference evidence="4" key="2">
    <citation type="journal article" date="2017" name="Plant J.">
        <title>Araport11: a complete reannotation of the Arabidopsis thaliana reference genome.</title>
        <authorList>
            <person name="Cheng C.Y."/>
            <person name="Krishnakumar V."/>
            <person name="Chan A.P."/>
            <person name="Thibaud-Nissen F."/>
            <person name="Schobel S."/>
            <person name="Town C.D."/>
        </authorList>
    </citation>
    <scope>GENOME REANNOTATION</scope>
    <source>
        <strain evidence="4">cv. Columbia</strain>
    </source>
</reference>